<dbReference type="InterPro" id="IPR000477">
    <property type="entry name" value="RT_dom"/>
</dbReference>
<feature type="domain" description="Endonuclease/exonuclease/phosphatase" evidence="3">
    <location>
        <begin position="8"/>
        <end position="81"/>
    </location>
</feature>
<dbReference type="EMBL" id="BGZK01000106">
    <property type="protein sequence ID" value="GBP19322.1"/>
    <property type="molecule type" value="Genomic_DNA"/>
</dbReference>
<organism evidence="4 5">
    <name type="scientific">Eumeta variegata</name>
    <name type="common">Bagworm moth</name>
    <name type="synonym">Eumeta japonica</name>
    <dbReference type="NCBI Taxonomy" id="151549"/>
    <lineage>
        <taxon>Eukaryota</taxon>
        <taxon>Metazoa</taxon>
        <taxon>Ecdysozoa</taxon>
        <taxon>Arthropoda</taxon>
        <taxon>Hexapoda</taxon>
        <taxon>Insecta</taxon>
        <taxon>Pterygota</taxon>
        <taxon>Neoptera</taxon>
        <taxon>Endopterygota</taxon>
        <taxon>Lepidoptera</taxon>
        <taxon>Glossata</taxon>
        <taxon>Ditrysia</taxon>
        <taxon>Tineoidea</taxon>
        <taxon>Psychidae</taxon>
        <taxon>Oiketicinae</taxon>
        <taxon>Eumeta</taxon>
    </lineage>
</organism>
<feature type="region of interest" description="Disordered" evidence="1">
    <location>
        <begin position="468"/>
        <end position="488"/>
    </location>
</feature>
<evidence type="ECO:0000259" key="2">
    <source>
        <dbReference type="Pfam" id="PF00078"/>
    </source>
</evidence>
<dbReference type="Gene3D" id="3.60.10.10">
    <property type="entry name" value="Endonuclease/exonuclease/phosphatase"/>
    <property type="match status" value="1"/>
</dbReference>
<proteinExistence type="predicted"/>
<protein>
    <submittedName>
        <fullName evidence="4">Probable RNA-directed DNA polymerase from transposon BS</fullName>
    </submittedName>
</protein>
<dbReference type="SUPFAM" id="SSF56219">
    <property type="entry name" value="DNase I-like"/>
    <property type="match status" value="1"/>
</dbReference>
<gene>
    <name evidence="4" type="primary">RTase</name>
    <name evidence="4" type="ORF">EVAR_79924_1</name>
</gene>
<dbReference type="GO" id="GO:0003964">
    <property type="term" value="F:RNA-directed DNA polymerase activity"/>
    <property type="evidence" value="ECO:0007669"/>
    <property type="project" value="UniProtKB-KW"/>
</dbReference>
<dbReference type="STRING" id="151549.A0A4C1TZ28"/>
<dbReference type="OrthoDB" id="6627636at2759"/>
<dbReference type="Pfam" id="PF00078">
    <property type="entry name" value="RVT_1"/>
    <property type="match status" value="1"/>
</dbReference>
<sequence>MSGHRILVIVSIYLSPSKKLLRSDIEALLALGDAVILFGDFNYKNTNWGCAVTNPGDWKRLSTALEEVDTSALNNIPDVIETTDEIDSSLGALTNHIRTVVKRCSRVVPASVDHRKLPADALELLRAKNATLSHAYAYLSRENKSRARALQRHVRARMIEVKNEEWSNLMEDIFPTHQAFWKITRALKSEGYLHTPPLKKPDSSLAVDDQEKAERIADNIVLQRSHTLPPHDSQHITFIEEEVRHKTSLDPLDDLSPVSLHAIQKIVKELKAKKAPGLDGNKAIKYFPLTLLSLLVAIFNACLKNCYFPPVWKEADVIGNPKPGKPRDLPASYRPISLLSGLGKLYGRILKTRLSEYLFDEGLLINEEFGFRPNHSCPQQALHIVEYIREGFKTNKRTVAVFFDVAKIFDRVWHAGLIYKLYLLKVPDRLILIMNHYLAPRHFILKHENTHSRLARVIFRRYRNGTQHLPSPPEGHRGAGSMVPNLEDRGKRREIGSNVVYLQKRSSPPTLRTTLGLDNRMDPTRAGVPVTSCAEGISLKYPQGKSRAVSTPVCCPAAYGEAE</sequence>
<dbReference type="Proteomes" id="UP000299102">
    <property type="component" value="Unassembled WGS sequence"/>
</dbReference>
<dbReference type="InterPro" id="IPR005135">
    <property type="entry name" value="Endo/exonuclease/phosphatase"/>
</dbReference>
<feature type="domain" description="Reverse transcriptase" evidence="2">
    <location>
        <begin position="321"/>
        <end position="446"/>
    </location>
</feature>
<keyword evidence="5" id="KW-1185">Reference proteome</keyword>
<keyword evidence="4" id="KW-0695">RNA-directed DNA polymerase</keyword>
<keyword evidence="4" id="KW-0808">Transferase</keyword>
<reference evidence="4 5" key="1">
    <citation type="journal article" date="2019" name="Commun. Biol.">
        <title>The bagworm genome reveals a unique fibroin gene that provides high tensile strength.</title>
        <authorList>
            <person name="Kono N."/>
            <person name="Nakamura H."/>
            <person name="Ohtoshi R."/>
            <person name="Tomita M."/>
            <person name="Numata K."/>
            <person name="Arakawa K."/>
        </authorList>
    </citation>
    <scope>NUCLEOTIDE SEQUENCE [LARGE SCALE GENOMIC DNA]</scope>
</reference>
<keyword evidence="4" id="KW-0548">Nucleotidyltransferase</keyword>
<dbReference type="Pfam" id="PF14529">
    <property type="entry name" value="Exo_endo_phos_2"/>
    <property type="match status" value="1"/>
</dbReference>
<evidence type="ECO:0000259" key="3">
    <source>
        <dbReference type="Pfam" id="PF14529"/>
    </source>
</evidence>
<name>A0A4C1TZ28_EUMVA</name>
<dbReference type="AlphaFoldDB" id="A0A4C1TZ28"/>
<dbReference type="InterPro" id="IPR036691">
    <property type="entry name" value="Endo/exonu/phosph_ase_sf"/>
</dbReference>
<evidence type="ECO:0000313" key="4">
    <source>
        <dbReference type="EMBL" id="GBP19322.1"/>
    </source>
</evidence>
<comment type="caution">
    <text evidence="4">The sequence shown here is derived from an EMBL/GenBank/DDBJ whole genome shotgun (WGS) entry which is preliminary data.</text>
</comment>
<dbReference type="PANTHER" id="PTHR19446">
    <property type="entry name" value="REVERSE TRANSCRIPTASES"/>
    <property type="match status" value="1"/>
</dbReference>
<accession>A0A4C1TZ28</accession>
<evidence type="ECO:0000256" key="1">
    <source>
        <dbReference type="SAM" id="MobiDB-lite"/>
    </source>
</evidence>
<evidence type="ECO:0000313" key="5">
    <source>
        <dbReference type="Proteomes" id="UP000299102"/>
    </source>
</evidence>